<comment type="caution">
    <text evidence="3">The sequence shown here is derived from an EMBL/GenBank/DDBJ whole genome shotgun (WGS) entry which is preliminary data.</text>
</comment>
<keyword evidence="2" id="KW-1133">Transmembrane helix</keyword>
<dbReference type="RefSeq" id="WP_006427972.1">
    <property type="nucleotide sequence ID" value="NZ_JAAIOC010000030.1"/>
</dbReference>
<evidence type="ECO:0000313" key="3">
    <source>
        <dbReference type="EMBL" id="MZK18955.1"/>
    </source>
</evidence>
<evidence type="ECO:0000256" key="2">
    <source>
        <dbReference type="SAM" id="Phobius"/>
    </source>
</evidence>
<feature type="compositionally biased region" description="Basic and acidic residues" evidence="1">
    <location>
        <begin position="126"/>
        <end position="145"/>
    </location>
</feature>
<name>A0A845KNX3_9FIRM</name>
<feature type="transmembrane region" description="Helical" evidence="2">
    <location>
        <begin position="92"/>
        <end position="111"/>
    </location>
</feature>
<feature type="compositionally biased region" description="Acidic residues" evidence="1">
    <location>
        <begin position="146"/>
        <end position="160"/>
    </location>
</feature>
<sequence>MPNLPNKVYKKSKIVYNILHRHAFERNCCLQELSLPVHCGCFGGFYRYGKNRRLTKMVPKSSLFIRIVAGAYVIYLGEKLINSSLADKPENYILYIAAGVIFALIGLYWLVGSGIKMVKKEYRDDSIRGRMNESENETEEVKATEENESEEPVEETEESATPENDKPVR</sequence>
<feature type="region of interest" description="Disordered" evidence="1">
    <location>
        <begin position="126"/>
        <end position="169"/>
    </location>
</feature>
<proteinExistence type="predicted"/>
<feature type="transmembrane region" description="Helical" evidence="2">
    <location>
        <begin position="57"/>
        <end position="77"/>
    </location>
</feature>
<reference evidence="3 4" key="1">
    <citation type="journal article" date="2019" name="Nat. Med.">
        <title>A library of human gut bacterial isolates paired with longitudinal multiomics data enables mechanistic microbiome research.</title>
        <authorList>
            <person name="Poyet M."/>
            <person name="Groussin M."/>
            <person name="Gibbons S.M."/>
            <person name="Avila-Pacheco J."/>
            <person name="Jiang X."/>
            <person name="Kearney S.M."/>
            <person name="Perrotta A.R."/>
            <person name="Berdy B."/>
            <person name="Zhao S."/>
            <person name="Lieberman T.D."/>
            <person name="Swanson P.K."/>
            <person name="Smith M."/>
            <person name="Roesemann S."/>
            <person name="Alexander J.E."/>
            <person name="Rich S.A."/>
            <person name="Livny J."/>
            <person name="Vlamakis H."/>
            <person name="Clish C."/>
            <person name="Bullock K."/>
            <person name="Deik A."/>
            <person name="Scott J."/>
            <person name="Pierce K.A."/>
            <person name="Xavier R.J."/>
            <person name="Alm E.J."/>
        </authorList>
    </citation>
    <scope>NUCLEOTIDE SEQUENCE [LARGE SCALE GENOMIC DNA]</scope>
    <source>
        <strain evidence="3 4">BIOML-A7</strain>
    </source>
</reference>
<evidence type="ECO:0000313" key="4">
    <source>
        <dbReference type="Proteomes" id="UP000446719"/>
    </source>
</evidence>
<organism evidence="3 4">
    <name type="scientific">Dorea longicatena</name>
    <dbReference type="NCBI Taxonomy" id="88431"/>
    <lineage>
        <taxon>Bacteria</taxon>
        <taxon>Bacillati</taxon>
        <taxon>Bacillota</taxon>
        <taxon>Clostridia</taxon>
        <taxon>Lachnospirales</taxon>
        <taxon>Lachnospiraceae</taxon>
        <taxon>Dorea</taxon>
    </lineage>
</organism>
<gene>
    <name evidence="3" type="ORF">GT565_12785</name>
</gene>
<dbReference type="Proteomes" id="UP000446719">
    <property type="component" value="Unassembled WGS sequence"/>
</dbReference>
<keyword evidence="2" id="KW-0472">Membrane</keyword>
<evidence type="ECO:0000256" key="1">
    <source>
        <dbReference type="SAM" id="MobiDB-lite"/>
    </source>
</evidence>
<dbReference type="EMBL" id="WWSB01000019">
    <property type="protein sequence ID" value="MZK18955.1"/>
    <property type="molecule type" value="Genomic_DNA"/>
</dbReference>
<keyword evidence="2" id="KW-0812">Transmembrane</keyword>
<dbReference type="AlphaFoldDB" id="A0A845KNX3"/>
<protein>
    <submittedName>
        <fullName evidence="3">Uncharacterized protein</fullName>
    </submittedName>
</protein>
<accession>A0A845KNX3</accession>